<name>A0A840EH70_9BACT</name>
<evidence type="ECO:0000313" key="1">
    <source>
        <dbReference type="EMBL" id="MBB4081159.1"/>
    </source>
</evidence>
<accession>A0A840EH70</accession>
<gene>
    <name evidence="1" type="ORF">GGR28_003810</name>
</gene>
<evidence type="ECO:0000313" key="2">
    <source>
        <dbReference type="Proteomes" id="UP000576209"/>
    </source>
</evidence>
<proteinExistence type="predicted"/>
<comment type="caution">
    <text evidence="1">The sequence shown here is derived from an EMBL/GenBank/DDBJ whole genome shotgun (WGS) entry which is preliminary data.</text>
</comment>
<protein>
    <submittedName>
        <fullName evidence="1">Uncharacterized protein</fullName>
    </submittedName>
</protein>
<sequence length="279" mass="31877">MDHVDYARKALSCLVQRVANFKGGKKYLTYKQLAENIEYPKPYTGNNFGRLMGVTLGVMGHMFEDCQIPDWKGRTPFIQTLVVSSGSKLPSDGLKEFYPDYEHLDRNKKKDYVDMEYKKVFDFGERWIYLSQLMDLDIHESGYINNSISLYNPFGSEGSPEHRKVVDFIANNPSIFDFTTNGVKEYPLKSGDYIDVLFKSNSKVLGVEAKSYRSGEDDIQRGIYQCGKYLATLKAEEVINKKNRPCETLLFIESAVPLNLKNVAKKLNVTIVTKQINVI</sequence>
<dbReference type="EMBL" id="JACIFF010000024">
    <property type="protein sequence ID" value="MBB4081159.1"/>
    <property type="molecule type" value="Genomic_DNA"/>
</dbReference>
<dbReference type="Proteomes" id="UP000576209">
    <property type="component" value="Unassembled WGS sequence"/>
</dbReference>
<organism evidence="1 2">
    <name type="scientific">Neolewinella aquimaris</name>
    <dbReference type="NCBI Taxonomy" id="1835722"/>
    <lineage>
        <taxon>Bacteria</taxon>
        <taxon>Pseudomonadati</taxon>
        <taxon>Bacteroidota</taxon>
        <taxon>Saprospiria</taxon>
        <taxon>Saprospirales</taxon>
        <taxon>Lewinellaceae</taxon>
        <taxon>Neolewinella</taxon>
    </lineage>
</organism>
<dbReference type="RefSeq" id="WP_183497384.1">
    <property type="nucleotide sequence ID" value="NZ_JACIFF010000024.1"/>
</dbReference>
<reference evidence="1 2" key="1">
    <citation type="submission" date="2020-08" db="EMBL/GenBank/DDBJ databases">
        <title>Genomic Encyclopedia of Type Strains, Phase IV (KMG-IV): sequencing the most valuable type-strain genomes for metagenomic binning, comparative biology and taxonomic classification.</title>
        <authorList>
            <person name="Goeker M."/>
        </authorList>
    </citation>
    <scope>NUCLEOTIDE SEQUENCE [LARGE SCALE GENOMIC DNA]</scope>
    <source>
        <strain evidence="1 2">DSM 105137</strain>
    </source>
</reference>
<keyword evidence="2" id="KW-1185">Reference proteome</keyword>
<dbReference type="AlphaFoldDB" id="A0A840EH70"/>